<evidence type="ECO:0000256" key="2">
    <source>
        <dbReference type="ARBA" id="ARBA00005983"/>
    </source>
</evidence>
<name>A0ABW2CUH4_9ACTN</name>
<dbReference type="PANTHER" id="PTHR12358:SF106">
    <property type="entry name" value="LIPID KINASE YEGS"/>
    <property type="match status" value="1"/>
</dbReference>
<keyword evidence="7" id="KW-0443">Lipid metabolism</keyword>
<keyword evidence="3 11" id="KW-0808">Transferase</keyword>
<dbReference type="Gene3D" id="2.60.200.40">
    <property type="match status" value="1"/>
</dbReference>
<dbReference type="GO" id="GO:0016301">
    <property type="term" value="F:kinase activity"/>
    <property type="evidence" value="ECO:0007669"/>
    <property type="project" value="UniProtKB-KW"/>
</dbReference>
<evidence type="ECO:0000259" key="10">
    <source>
        <dbReference type="PROSITE" id="PS50146"/>
    </source>
</evidence>
<evidence type="ECO:0000256" key="9">
    <source>
        <dbReference type="SAM" id="MobiDB-lite"/>
    </source>
</evidence>
<keyword evidence="8" id="KW-1208">Phospholipid metabolism</keyword>
<gene>
    <name evidence="11" type="ORF">ACFQKB_35700</name>
</gene>
<keyword evidence="5 11" id="KW-0418">Kinase</keyword>
<dbReference type="Pfam" id="PF00781">
    <property type="entry name" value="DAGK_cat"/>
    <property type="match status" value="1"/>
</dbReference>
<evidence type="ECO:0000313" key="11">
    <source>
        <dbReference type="EMBL" id="MFC6885147.1"/>
    </source>
</evidence>
<evidence type="ECO:0000256" key="7">
    <source>
        <dbReference type="ARBA" id="ARBA00023209"/>
    </source>
</evidence>
<dbReference type="Pfam" id="PF19279">
    <property type="entry name" value="YegS_C"/>
    <property type="match status" value="1"/>
</dbReference>
<evidence type="ECO:0000256" key="6">
    <source>
        <dbReference type="ARBA" id="ARBA00022840"/>
    </source>
</evidence>
<comment type="caution">
    <text evidence="11">The sequence shown here is derived from an EMBL/GenBank/DDBJ whole genome shotgun (WGS) entry which is preliminary data.</text>
</comment>
<proteinExistence type="inferred from homology"/>
<feature type="domain" description="DAGKc" evidence="10">
    <location>
        <begin position="20"/>
        <end position="151"/>
    </location>
</feature>
<keyword evidence="7" id="KW-0444">Lipid biosynthesis</keyword>
<keyword evidence="7" id="KW-0594">Phospholipid biosynthesis</keyword>
<feature type="region of interest" description="Disordered" evidence="9">
    <location>
        <begin position="148"/>
        <end position="181"/>
    </location>
</feature>
<organism evidence="11 12">
    <name type="scientific">Actinomadura yumaensis</name>
    <dbReference type="NCBI Taxonomy" id="111807"/>
    <lineage>
        <taxon>Bacteria</taxon>
        <taxon>Bacillati</taxon>
        <taxon>Actinomycetota</taxon>
        <taxon>Actinomycetes</taxon>
        <taxon>Streptosporangiales</taxon>
        <taxon>Thermomonosporaceae</taxon>
        <taxon>Actinomadura</taxon>
    </lineage>
</organism>
<keyword evidence="6" id="KW-0067">ATP-binding</keyword>
<dbReference type="SUPFAM" id="SSF111331">
    <property type="entry name" value="NAD kinase/diacylglycerol kinase-like"/>
    <property type="match status" value="1"/>
</dbReference>
<dbReference type="InterPro" id="IPR001206">
    <property type="entry name" value="Diacylglycerol_kinase_cat_dom"/>
</dbReference>
<dbReference type="EMBL" id="JBHSXS010000034">
    <property type="protein sequence ID" value="MFC6885147.1"/>
    <property type="molecule type" value="Genomic_DNA"/>
</dbReference>
<evidence type="ECO:0000313" key="12">
    <source>
        <dbReference type="Proteomes" id="UP001596380"/>
    </source>
</evidence>
<dbReference type="PROSITE" id="PS50146">
    <property type="entry name" value="DAGK"/>
    <property type="match status" value="1"/>
</dbReference>
<keyword evidence="4" id="KW-0547">Nucleotide-binding</keyword>
<comment type="cofactor">
    <cofactor evidence="1">
        <name>Mg(2+)</name>
        <dbReference type="ChEBI" id="CHEBI:18420"/>
    </cofactor>
</comment>
<dbReference type="PANTHER" id="PTHR12358">
    <property type="entry name" value="SPHINGOSINE KINASE"/>
    <property type="match status" value="1"/>
</dbReference>
<evidence type="ECO:0000256" key="1">
    <source>
        <dbReference type="ARBA" id="ARBA00001946"/>
    </source>
</evidence>
<dbReference type="Gene3D" id="3.40.50.10330">
    <property type="entry name" value="Probable inorganic polyphosphate/atp-NAD kinase, domain 1"/>
    <property type="match status" value="1"/>
</dbReference>
<dbReference type="SMART" id="SM00046">
    <property type="entry name" value="DAGKc"/>
    <property type="match status" value="1"/>
</dbReference>
<dbReference type="InterPro" id="IPR016064">
    <property type="entry name" value="NAD/diacylglycerol_kinase_sf"/>
</dbReference>
<evidence type="ECO:0000256" key="8">
    <source>
        <dbReference type="ARBA" id="ARBA00023264"/>
    </source>
</evidence>
<evidence type="ECO:0000256" key="5">
    <source>
        <dbReference type="ARBA" id="ARBA00022777"/>
    </source>
</evidence>
<dbReference type="InterPro" id="IPR050187">
    <property type="entry name" value="Lipid_Phosphate_FormReg"/>
</dbReference>
<dbReference type="InterPro" id="IPR017438">
    <property type="entry name" value="ATP-NAD_kinase_N"/>
</dbReference>
<sequence length="370" mass="39121">MEGRGPVVMRSKPELQSAIRDGGRAVLLVNVRSRRGRRLYGTARRMLREAGLEFAQVFPVNDPSRLRELFADALALEPDLVVVGGGDGTVAEAVTHLAHRDVALGVLPLGTTNNFARSLELPLDLAGAVRTLRDGKVADVDVGWFESTVPPTGTEAKAGTGDGDGDAEPPGSPGPGAAPVDGATAAEAVAGAPAGGEDVRHIFANMVSLGLSVRVAEHVPHGLKRLLGRPAYALTAARLLPRHEAFRARIRIGGETHEVATHQLNVANGAHHSGQRIARDASPDDRLLAVYKLGDERRLRLASATARHVLTGPWRTLSENAFLTTGAVEIETDPPLPVDVDGEVRGMTPVSIRLLGNALRVIVPQSFVDT</sequence>
<dbReference type="InterPro" id="IPR045540">
    <property type="entry name" value="YegS/DAGK_C"/>
</dbReference>
<dbReference type="EC" id="2.7.1.-" evidence="11"/>
<keyword evidence="12" id="KW-1185">Reference proteome</keyword>
<evidence type="ECO:0000256" key="3">
    <source>
        <dbReference type="ARBA" id="ARBA00022679"/>
    </source>
</evidence>
<dbReference type="Proteomes" id="UP001596380">
    <property type="component" value="Unassembled WGS sequence"/>
</dbReference>
<accession>A0ABW2CUH4</accession>
<comment type="similarity">
    <text evidence="2">Belongs to the diacylglycerol/lipid kinase family.</text>
</comment>
<reference evidence="12" key="1">
    <citation type="journal article" date="2019" name="Int. J. Syst. Evol. Microbiol.">
        <title>The Global Catalogue of Microorganisms (GCM) 10K type strain sequencing project: providing services to taxonomists for standard genome sequencing and annotation.</title>
        <authorList>
            <consortium name="The Broad Institute Genomics Platform"/>
            <consortium name="The Broad Institute Genome Sequencing Center for Infectious Disease"/>
            <person name="Wu L."/>
            <person name="Ma J."/>
        </authorList>
    </citation>
    <scope>NUCLEOTIDE SEQUENCE [LARGE SCALE GENOMIC DNA]</scope>
    <source>
        <strain evidence="12">JCM 3369</strain>
    </source>
</reference>
<protein>
    <submittedName>
        <fullName evidence="11">Diacylglycerol/lipid kinase family protein</fullName>
        <ecNumber evidence="11">2.7.1.-</ecNumber>
    </submittedName>
</protein>
<evidence type="ECO:0000256" key="4">
    <source>
        <dbReference type="ARBA" id="ARBA00022741"/>
    </source>
</evidence>